<dbReference type="RefSeq" id="WP_028312372.1">
    <property type="nucleotide sequence ID" value="NZ_AXWS01000018.1"/>
</dbReference>
<dbReference type="SUPFAM" id="SSF56300">
    <property type="entry name" value="Metallo-dependent phosphatases"/>
    <property type="match status" value="1"/>
</dbReference>
<name>A0A8B6X5M6_9BURK</name>
<accession>A0A8B6X5M6</accession>
<dbReference type="InterPro" id="IPR050126">
    <property type="entry name" value="Ap4A_hydrolase"/>
</dbReference>
<dbReference type="InterPro" id="IPR011152">
    <property type="entry name" value="Pesterase_MJ0912"/>
</dbReference>
<reference evidence="4" key="1">
    <citation type="journal article" date="2015" name="Biochem. J.">
        <title>Metallophosphoesterases: structural fidelity with functional promiscuity.</title>
        <authorList>
            <person name="Matange N."/>
            <person name="Podobnik M."/>
            <person name="Visweswariah S.S."/>
        </authorList>
    </citation>
    <scope>NUCLEOTIDE SEQUENCE</scope>
</reference>
<evidence type="ECO:0000259" key="2">
    <source>
        <dbReference type="Pfam" id="PF12850"/>
    </source>
</evidence>
<keyword evidence="3" id="KW-1185">Reference proteome</keyword>
<dbReference type="InterPro" id="IPR024654">
    <property type="entry name" value="Calcineurin-like_PHP_lpxH"/>
</dbReference>
<sequence>MMTAILTDIHANREAFEACLAHAERLGATRHVLLGDFVGYGADPGWVVDKVMALVEAGATAVIGNHDLAATGGLRTPMSAPAQRALDWTRAQLTLAQSEFLAALPYEVEDGPLLYVHANAWKPDGFEYIDGVVEAGRSMRATKARITFCGHVHQPAVYHMGINQRVEHFAPIPGSALPLSAARRWLVLPGSCGQPRDGNPAACYALFDEVTGLLTTQRVPYDHPAAAAKVRAAGFAAPGDLSAIGR</sequence>
<comment type="similarity">
    <text evidence="1">Belongs to the metallophosphoesterase superfamily. YfcE family.</text>
</comment>
<dbReference type="InterPro" id="IPR029052">
    <property type="entry name" value="Metallo-depent_PP-like"/>
</dbReference>
<dbReference type="AlphaFoldDB" id="A0A8B6X5M6"/>
<dbReference type="Proteomes" id="UP000675920">
    <property type="component" value="Unplaced"/>
</dbReference>
<protein>
    <submittedName>
        <fullName evidence="4">Metallophosphoesterase family protein</fullName>
    </submittedName>
</protein>
<dbReference type="PANTHER" id="PTHR42850">
    <property type="entry name" value="METALLOPHOSPHOESTERASE"/>
    <property type="match status" value="1"/>
</dbReference>
<evidence type="ECO:0000256" key="1">
    <source>
        <dbReference type="ARBA" id="ARBA00008950"/>
    </source>
</evidence>
<dbReference type="PIRSF" id="PIRSF000883">
    <property type="entry name" value="Pesterase_MJ0912"/>
    <property type="match status" value="1"/>
</dbReference>
<dbReference type="GO" id="GO:0005737">
    <property type="term" value="C:cytoplasm"/>
    <property type="evidence" value="ECO:0007669"/>
    <property type="project" value="TreeGrafter"/>
</dbReference>
<dbReference type="CDD" id="cd00838">
    <property type="entry name" value="MPP_superfamily"/>
    <property type="match status" value="1"/>
</dbReference>
<dbReference type="GO" id="GO:0016791">
    <property type="term" value="F:phosphatase activity"/>
    <property type="evidence" value="ECO:0007669"/>
    <property type="project" value="TreeGrafter"/>
</dbReference>
<evidence type="ECO:0000313" key="4">
    <source>
        <dbReference type="RefSeq" id="WP_028312372.1"/>
    </source>
</evidence>
<dbReference type="Gene3D" id="3.60.21.10">
    <property type="match status" value="1"/>
</dbReference>
<dbReference type="PANTHER" id="PTHR42850:SF2">
    <property type="entry name" value="BLL5683 PROTEIN"/>
    <property type="match status" value="1"/>
</dbReference>
<dbReference type="Pfam" id="PF12850">
    <property type="entry name" value="Metallophos_2"/>
    <property type="match status" value="1"/>
</dbReference>
<evidence type="ECO:0000313" key="3">
    <source>
        <dbReference type="Proteomes" id="UP000675920"/>
    </source>
</evidence>
<reference evidence="4" key="2">
    <citation type="submission" date="2025-08" db="UniProtKB">
        <authorList>
            <consortium name="RefSeq"/>
        </authorList>
    </citation>
    <scope>IDENTIFICATION</scope>
</reference>
<proteinExistence type="inferred from homology"/>
<organism evidence="3 4">
    <name type="scientific">Derxia gummosa DSM 723</name>
    <dbReference type="NCBI Taxonomy" id="1121388"/>
    <lineage>
        <taxon>Bacteria</taxon>
        <taxon>Pseudomonadati</taxon>
        <taxon>Pseudomonadota</taxon>
        <taxon>Betaproteobacteria</taxon>
        <taxon>Burkholderiales</taxon>
        <taxon>Alcaligenaceae</taxon>
        <taxon>Derxia</taxon>
    </lineage>
</organism>
<feature type="domain" description="Calcineurin-like phosphoesterase" evidence="2">
    <location>
        <begin position="1"/>
        <end position="209"/>
    </location>
</feature>
<dbReference type="OrthoDB" id="9813918at2"/>